<organism evidence="5 6">
    <name type="scientific">Canna indica</name>
    <name type="common">Indian-shot</name>
    <dbReference type="NCBI Taxonomy" id="4628"/>
    <lineage>
        <taxon>Eukaryota</taxon>
        <taxon>Viridiplantae</taxon>
        <taxon>Streptophyta</taxon>
        <taxon>Embryophyta</taxon>
        <taxon>Tracheophyta</taxon>
        <taxon>Spermatophyta</taxon>
        <taxon>Magnoliopsida</taxon>
        <taxon>Liliopsida</taxon>
        <taxon>Zingiberales</taxon>
        <taxon>Cannaceae</taxon>
        <taxon>Canna</taxon>
    </lineage>
</organism>
<dbReference type="AlphaFoldDB" id="A0AAQ3JU35"/>
<dbReference type="GO" id="GO:0009451">
    <property type="term" value="P:RNA modification"/>
    <property type="evidence" value="ECO:0007669"/>
    <property type="project" value="InterPro"/>
</dbReference>
<dbReference type="Proteomes" id="UP001327560">
    <property type="component" value="Chromosome 2"/>
</dbReference>
<comment type="similarity">
    <text evidence="1">Belongs to the PPR family. PCMP-H subfamily.</text>
</comment>
<feature type="repeat" description="PPR" evidence="3">
    <location>
        <begin position="189"/>
        <end position="223"/>
    </location>
</feature>
<dbReference type="Pfam" id="PF01535">
    <property type="entry name" value="PPR"/>
    <property type="match status" value="5"/>
</dbReference>
<dbReference type="Pfam" id="PF13041">
    <property type="entry name" value="PPR_2"/>
    <property type="match status" value="2"/>
</dbReference>
<evidence type="ECO:0000313" key="6">
    <source>
        <dbReference type="Proteomes" id="UP001327560"/>
    </source>
</evidence>
<dbReference type="InterPro" id="IPR046848">
    <property type="entry name" value="E_motif"/>
</dbReference>
<proteinExistence type="inferred from homology"/>
<gene>
    <name evidence="5" type="ORF">Cni_G04768</name>
</gene>
<feature type="repeat" description="PPR" evidence="3">
    <location>
        <begin position="352"/>
        <end position="386"/>
    </location>
</feature>
<dbReference type="Gene3D" id="1.25.40.10">
    <property type="entry name" value="Tetratricopeptide repeat domain"/>
    <property type="match status" value="3"/>
</dbReference>
<reference evidence="5 6" key="1">
    <citation type="submission" date="2023-10" db="EMBL/GenBank/DDBJ databases">
        <title>Chromosome-scale genome assembly provides insights into flower coloration mechanisms of Canna indica.</title>
        <authorList>
            <person name="Li C."/>
        </authorList>
    </citation>
    <scope>NUCLEOTIDE SEQUENCE [LARGE SCALE GENOMIC DNA]</scope>
    <source>
        <tissue evidence="5">Flower</tissue>
    </source>
</reference>
<keyword evidence="2" id="KW-0677">Repeat</keyword>
<dbReference type="InterPro" id="IPR011990">
    <property type="entry name" value="TPR-like_helical_dom_sf"/>
</dbReference>
<dbReference type="EMBL" id="CP136891">
    <property type="protein sequence ID" value="WOK96061.1"/>
    <property type="molecule type" value="Genomic_DNA"/>
</dbReference>
<evidence type="ECO:0000259" key="4">
    <source>
        <dbReference type="Pfam" id="PF14432"/>
    </source>
</evidence>
<dbReference type="InterPro" id="IPR032867">
    <property type="entry name" value="DYW_dom"/>
</dbReference>
<evidence type="ECO:0000313" key="5">
    <source>
        <dbReference type="EMBL" id="WOK96061.1"/>
    </source>
</evidence>
<sequence length="659" mass="74048">MSLWQCSVDMVLYPPPPVRSLAHKAISFIQDSTTFHHLLQILSLLSKTSLDRDRFVVAKFLRRCFSHLSPESLLLGRSLFDRVPAPDAFLWNTVIRAHLQRQNPAESLRLFRRMMLCESAALDSFSLSLSLQACGRLGEIAIGETLHSLVFKLGLLMDVFVQTALVEMYAKVGSTCLARMVFDEMPSRDMVSYNVMLGAYVASCDTGEARNLFDEMPARDLVSWNTMIYGYAKIGDVGAARDIFDRTNERDLLSWSSMISAYAQSRQSNEALRLFHEMQLAKVAPDEVTMVSVLSACGDTGALGMGRAMHRLIERNRIEVDLRLGTALVDMYAKCGDIENSLKVFYALNKRDVLTWSAMIIGLANHGLGQVALDLFSKMISEGIQPNEITFVGVLSACGHVGLVSEGWAHFNTMSDVYGVLPKIEHYGCMVDLLGRAGRIEEARGLIERMPYRPDAVIWRALLNACRIHKNVEVAEQAIENLVLLDPYVDGHYVLLSNIYAQANMWDGVRRMRKLLKTKSIERIPGSSSIEVDNAVHEFVAGDKSHLRCDEIYQMVKEMIDKLKGNGYCPVTSLVLQDIDEPSKEASLAQHSEKLALAFGLLSLPPKSTIRIFKNLRVCEDCHLAMKLVSSVYDRELVVRDRNRFHHFAKGECSCKDYW</sequence>
<dbReference type="Pfam" id="PF20430">
    <property type="entry name" value="Eplus_motif"/>
    <property type="match status" value="1"/>
</dbReference>
<evidence type="ECO:0000256" key="3">
    <source>
        <dbReference type="PROSITE-ProRule" id="PRU00708"/>
    </source>
</evidence>
<dbReference type="NCBIfam" id="TIGR00756">
    <property type="entry name" value="PPR"/>
    <property type="match status" value="4"/>
</dbReference>
<dbReference type="Pfam" id="PF20431">
    <property type="entry name" value="E_motif"/>
    <property type="match status" value="1"/>
</dbReference>
<accession>A0AAQ3JU35</accession>
<dbReference type="PROSITE" id="PS51375">
    <property type="entry name" value="PPR"/>
    <property type="match status" value="3"/>
</dbReference>
<dbReference type="Pfam" id="PF14432">
    <property type="entry name" value="DYW_deaminase"/>
    <property type="match status" value="1"/>
</dbReference>
<dbReference type="InterPro" id="IPR046960">
    <property type="entry name" value="PPR_At4g14850-like_plant"/>
</dbReference>
<dbReference type="GO" id="GO:0003729">
    <property type="term" value="F:mRNA binding"/>
    <property type="evidence" value="ECO:0007669"/>
    <property type="project" value="UniProtKB-ARBA"/>
</dbReference>
<dbReference type="InterPro" id="IPR046849">
    <property type="entry name" value="E2_motif"/>
</dbReference>
<name>A0AAQ3JU35_9LILI</name>
<feature type="repeat" description="PPR" evidence="3">
    <location>
        <begin position="251"/>
        <end position="285"/>
    </location>
</feature>
<evidence type="ECO:0000256" key="1">
    <source>
        <dbReference type="ARBA" id="ARBA00006643"/>
    </source>
</evidence>
<keyword evidence="6" id="KW-1185">Reference proteome</keyword>
<dbReference type="PANTHER" id="PTHR47926">
    <property type="entry name" value="PENTATRICOPEPTIDE REPEAT-CONTAINING PROTEIN"/>
    <property type="match status" value="1"/>
</dbReference>
<dbReference type="PANTHER" id="PTHR47926:SF344">
    <property type="entry name" value="OS07G0636900 PROTEIN"/>
    <property type="match status" value="1"/>
</dbReference>
<dbReference type="GO" id="GO:0008270">
    <property type="term" value="F:zinc ion binding"/>
    <property type="evidence" value="ECO:0007669"/>
    <property type="project" value="InterPro"/>
</dbReference>
<evidence type="ECO:0000256" key="2">
    <source>
        <dbReference type="ARBA" id="ARBA00022737"/>
    </source>
</evidence>
<dbReference type="FunFam" id="1.25.40.10:FF:000348">
    <property type="entry name" value="Pentatricopeptide repeat-containing protein chloroplastic"/>
    <property type="match status" value="1"/>
</dbReference>
<protein>
    <submittedName>
        <fullName evidence="5">Pentatricopeptide repeat-containing protein</fullName>
    </submittedName>
</protein>
<feature type="domain" description="DYW" evidence="4">
    <location>
        <begin position="567"/>
        <end position="659"/>
    </location>
</feature>
<dbReference type="InterPro" id="IPR002885">
    <property type="entry name" value="PPR_rpt"/>
</dbReference>
<dbReference type="FunFam" id="1.25.40.10:FF:000690">
    <property type="entry name" value="Pentatricopeptide repeat-containing protein"/>
    <property type="match status" value="1"/>
</dbReference>